<dbReference type="RefSeq" id="WP_266340408.1">
    <property type="nucleotide sequence ID" value="NZ_JAPKNK010000010.1"/>
</dbReference>
<reference evidence="1" key="1">
    <citation type="submission" date="2022-11" db="EMBL/GenBank/DDBJ databases">
        <title>Biodiversity and phylogenetic relationships of bacteria.</title>
        <authorList>
            <person name="Machado R.A.R."/>
            <person name="Bhat A."/>
            <person name="Loulou A."/>
            <person name="Kallel S."/>
        </authorList>
    </citation>
    <scope>NUCLEOTIDE SEQUENCE</scope>
    <source>
        <strain evidence="1">K-TC2</strain>
    </source>
</reference>
<sequence length="72" mass="8134">MSFAKIQRLRARGAILRHWAEYIRHADGGLPQAGPVADEMFHVENKALATRILRAAQNAESRADDIERGRRP</sequence>
<dbReference type="AlphaFoldDB" id="A0A9X3E5E2"/>
<keyword evidence="2" id="KW-1185">Reference proteome</keyword>
<proteinExistence type="predicted"/>
<evidence type="ECO:0000313" key="2">
    <source>
        <dbReference type="Proteomes" id="UP001144805"/>
    </source>
</evidence>
<accession>A0A9X3E5E2</accession>
<protein>
    <submittedName>
        <fullName evidence="1">Uncharacterized protein</fullName>
    </submittedName>
</protein>
<name>A0A9X3E5E2_9HYPH</name>
<dbReference type="EMBL" id="JAPKNK010000010">
    <property type="protein sequence ID" value="MCX5571448.1"/>
    <property type="molecule type" value="Genomic_DNA"/>
</dbReference>
<gene>
    <name evidence="1" type="ORF">OSH07_19775</name>
</gene>
<organism evidence="1 2">
    <name type="scientific">Kaistia nematophila</name>
    <dbReference type="NCBI Taxonomy" id="2994654"/>
    <lineage>
        <taxon>Bacteria</taxon>
        <taxon>Pseudomonadati</taxon>
        <taxon>Pseudomonadota</taxon>
        <taxon>Alphaproteobacteria</taxon>
        <taxon>Hyphomicrobiales</taxon>
        <taxon>Kaistiaceae</taxon>
        <taxon>Kaistia</taxon>
    </lineage>
</organism>
<comment type="caution">
    <text evidence="1">The sequence shown here is derived from an EMBL/GenBank/DDBJ whole genome shotgun (WGS) entry which is preliminary data.</text>
</comment>
<dbReference type="Proteomes" id="UP001144805">
    <property type="component" value="Unassembled WGS sequence"/>
</dbReference>
<evidence type="ECO:0000313" key="1">
    <source>
        <dbReference type="EMBL" id="MCX5571448.1"/>
    </source>
</evidence>